<sequence>MNDFTLFEPLSSAARSTIIVFVLLSVLLIVIGMKIKKLDPKKTPKGFLFGCIMLVDTFNNFVSEYMEKDKFKFFGPYLFTITIFLATANTISLVGLTPPLSNLAVALAFTVITFIVIKIAEFKYISLKTKAKNLMGPVVFMSPIMLPINLIGEVSTPFTMGLRLFVNLLSGVVIATMVYSILTFSLGILQGLFGIFAGVFLHVVFDIFFGLIQAFVFLMLSTINISLATDS</sequence>
<feature type="transmembrane region" description="Helical" evidence="11">
    <location>
        <begin position="103"/>
        <end position="122"/>
    </location>
</feature>
<keyword evidence="4" id="KW-0138">CF(0)</keyword>
<evidence type="ECO:0000256" key="11">
    <source>
        <dbReference type="SAM" id="Phobius"/>
    </source>
</evidence>
<name>A0A7L6N3Z5_9MOLU</name>
<feature type="transmembrane region" description="Helical" evidence="11">
    <location>
        <begin position="134"/>
        <end position="152"/>
    </location>
</feature>
<keyword evidence="6" id="KW-0375">Hydrogen ion transport</keyword>
<evidence type="ECO:0000256" key="7">
    <source>
        <dbReference type="ARBA" id="ARBA00022989"/>
    </source>
</evidence>
<dbReference type="AlphaFoldDB" id="A0A7L6N3Z5"/>
<dbReference type="GO" id="GO:0042777">
    <property type="term" value="P:proton motive force-driven plasma membrane ATP synthesis"/>
    <property type="evidence" value="ECO:0007669"/>
    <property type="project" value="TreeGrafter"/>
</dbReference>
<protein>
    <submittedName>
        <fullName evidence="12">F0F1 ATP synthase subunit A</fullName>
    </submittedName>
</protein>
<evidence type="ECO:0000256" key="3">
    <source>
        <dbReference type="ARBA" id="ARBA00022448"/>
    </source>
</evidence>
<comment type="subcellular location">
    <subcellularLocation>
        <location evidence="1">Membrane</location>
        <topology evidence="1">Multi-pass membrane protein</topology>
    </subcellularLocation>
</comment>
<dbReference type="Pfam" id="PF00119">
    <property type="entry name" value="ATP-synt_A"/>
    <property type="match status" value="1"/>
</dbReference>
<proteinExistence type="inferred from homology"/>
<evidence type="ECO:0000256" key="5">
    <source>
        <dbReference type="ARBA" id="ARBA00022692"/>
    </source>
</evidence>
<dbReference type="InterPro" id="IPR045082">
    <property type="entry name" value="ATP_syn_F0_a_bact/chloroplast"/>
</dbReference>
<dbReference type="PANTHER" id="PTHR42823">
    <property type="entry name" value="ATP SYNTHASE SUBUNIT A, CHLOROPLASTIC"/>
    <property type="match status" value="1"/>
</dbReference>
<gene>
    <name evidence="12" type="ORF">HF295_05065</name>
</gene>
<keyword evidence="13" id="KW-1185">Reference proteome</keyword>
<accession>A0A7L6N3Z5</accession>
<feature type="transmembrane region" description="Helical" evidence="11">
    <location>
        <begin position="74"/>
        <end position="96"/>
    </location>
</feature>
<dbReference type="PROSITE" id="PS00449">
    <property type="entry name" value="ATPASE_A"/>
    <property type="match status" value="1"/>
</dbReference>
<feature type="transmembrane region" description="Helical" evidence="11">
    <location>
        <begin position="12"/>
        <end position="33"/>
    </location>
</feature>
<dbReference type="Proteomes" id="UP000512167">
    <property type="component" value="Chromosome"/>
</dbReference>
<comment type="similarity">
    <text evidence="2">Belongs to the ATPase A chain family.</text>
</comment>
<feature type="transmembrane region" description="Helical" evidence="11">
    <location>
        <begin position="195"/>
        <end position="220"/>
    </location>
</feature>
<dbReference type="InterPro" id="IPR000568">
    <property type="entry name" value="ATP_synth_F0_asu"/>
</dbReference>
<dbReference type="PANTHER" id="PTHR42823:SF3">
    <property type="entry name" value="ATP SYNTHASE SUBUNIT A, CHLOROPLASTIC"/>
    <property type="match status" value="1"/>
</dbReference>
<keyword evidence="3" id="KW-0813">Transport</keyword>
<dbReference type="CDD" id="cd00310">
    <property type="entry name" value="ATP-synt_Fo_a_6"/>
    <property type="match status" value="1"/>
</dbReference>
<evidence type="ECO:0000256" key="1">
    <source>
        <dbReference type="ARBA" id="ARBA00004141"/>
    </source>
</evidence>
<evidence type="ECO:0000256" key="2">
    <source>
        <dbReference type="ARBA" id="ARBA00006810"/>
    </source>
</evidence>
<evidence type="ECO:0000256" key="4">
    <source>
        <dbReference type="ARBA" id="ARBA00022547"/>
    </source>
</evidence>
<evidence type="ECO:0000256" key="6">
    <source>
        <dbReference type="ARBA" id="ARBA00022781"/>
    </source>
</evidence>
<dbReference type="InterPro" id="IPR023011">
    <property type="entry name" value="ATP_synth_F0_asu_AS"/>
</dbReference>
<dbReference type="InterPro" id="IPR035908">
    <property type="entry name" value="F0_ATP_A_sf"/>
</dbReference>
<keyword evidence="8" id="KW-0406">Ion transport</keyword>
<dbReference type="GO" id="GO:0045259">
    <property type="term" value="C:proton-transporting ATP synthase complex"/>
    <property type="evidence" value="ECO:0007669"/>
    <property type="project" value="UniProtKB-KW"/>
</dbReference>
<feature type="transmembrane region" description="Helical" evidence="11">
    <location>
        <begin position="164"/>
        <end position="189"/>
    </location>
</feature>
<keyword evidence="9 11" id="KW-0472">Membrane</keyword>
<keyword evidence="7 11" id="KW-1133">Transmembrane helix</keyword>
<dbReference type="GO" id="GO:0005886">
    <property type="term" value="C:plasma membrane"/>
    <property type="evidence" value="ECO:0007669"/>
    <property type="project" value="TreeGrafter"/>
</dbReference>
<reference evidence="12 13" key="1">
    <citation type="submission" date="2020-04" db="EMBL/GenBank/DDBJ databases">
        <authorList>
            <person name="Zheng R.K."/>
            <person name="Sun C.M."/>
        </authorList>
    </citation>
    <scope>NUCLEOTIDE SEQUENCE [LARGE SCALE GENOMIC DNA]</scope>
    <source>
        <strain evidence="13">zrk29</strain>
    </source>
</reference>
<evidence type="ECO:0000256" key="9">
    <source>
        <dbReference type="ARBA" id="ARBA00023136"/>
    </source>
</evidence>
<dbReference type="EMBL" id="CP051151">
    <property type="protein sequence ID" value="QLY40261.1"/>
    <property type="molecule type" value="Genomic_DNA"/>
</dbReference>
<dbReference type="RefSeq" id="WP_312031088.1">
    <property type="nucleotide sequence ID" value="NZ_CP051151.1"/>
</dbReference>
<dbReference type="SUPFAM" id="SSF81336">
    <property type="entry name" value="F1F0 ATP synthase subunit A"/>
    <property type="match status" value="1"/>
</dbReference>
<evidence type="ECO:0000313" key="12">
    <source>
        <dbReference type="EMBL" id="QLY40261.1"/>
    </source>
</evidence>
<keyword evidence="5 11" id="KW-0812">Transmembrane</keyword>
<evidence type="ECO:0000313" key="13">
    <source>
        <dbReference type="Proteomes" id="UP000512167"/>
    </source>
</evidence>
<dbReference type="KEGG" id="tbk:HF295_05065"/>
<evidence type="ECO:0000256" key="8">
    <source>
        <dbReference type="ARBA" id="ARBA00023065"/>
    </source>
</evidence>
<dbReference type="PRINTS" id="PR00123">
    <property type="entry name" value="ATPASEA"/>
</dbReference>
<keyword evidence="10" id="KW-0066">ATP synthesis</keyword>
<evidence type="ECO:0000256" key="10">
    <source>
        <dbReference type="ARBA" id="ARBA00023310"/>
    </source>
</evidence>
<dbReference type="GO" id="GO:0046933">
    <property type="term" value="F:proton-transporting ATP synthase activity, rotational mechanism"/>
    <property type="evidence" value="ECO:0007669"/>
    <property type="project" value="TreeGrafter"/>
</dbReference>
<organism evidence="12 13">
    <name type="scientific">Hujiaoplasma nucleasis</name>
    <dbReference type="NCBI Taxonomy" id="2725268"/>
    <lineage>
        <taxon>Bacteria</taxon>
        <taxon>Bacillati</taxon>
        <taxon>Mycoplasmatota</taxon>
        <taxon>Mollicutes</taxon>
        <taxon>Candidatus Izemoplasmatales</taxon>
        <taxon>Hujiaoplasmataceae</taxon>
        <taxon>Hujiaoplasma</taxon>
    </lineage>
</organism>
<dbReference type="Gene3D" id="1.20.120.220">
    <property type="entry name" value="ATP synthase, F0 complex, subunit A"/>
    <property type="match status" value="1"/>
</dbReference>